<dbReference type="EMBL" id="FTNI01000008">
    <property type="protein sequence ID" value="SIR33999.1"/>
    <property type="molecule type" value="Genomic_DNA"/>
</dbReference>
<evidence type="ECO:0000313" key="2">
    <source>
        <dbReference type="EMBL" id="SIR33999.1"/>
    </source>
</evidence>
<evidence type="ECO:0000256" key="1">
    <source>
        <dbReference type="SAM" id="SignalP"/>
    </source>
</evidence>
<evidence type="ECO:0000313" key="3">
    <source>
        <dbReference type="Proteomes" id="UP000186096"/>
    </source>
</evidence>
<dbReference type="Proteomes" id="UP000186096">
    <property type="component" value="Unassembled WGS sequence"/>
</dbReference>
<dbReference type="RefSeq" id="WP_076434804.1">
    <property type="nucleotide sequence ID" value="NZ_FTNI01000008.1"/>
</dbReference>
<reference evidence="3" key="1">
    <citation type="submission" date="2017-01" db="EMBL/GenBank/DDBJ databases">
        <authorList>
            <person name="Varghese N."/>
            <person name="Submissions S."/>
        </authorList>
    </citation>
    <scope>NUCLEOTIDE SEQUENCE [LARGE SCALE GENOMIC DNA]</scope>
    <source>
        <strain evidence="3">ATCC 12950</strain>
    </source>
</reference>
<accession>A0A1N7A4P5</accession>
<feature type="chain" id="PRO_5012026274" description="Spore-associated protein A" evidence="1">
    <location>
        <begin position="27"/>
        <end position="156"/>
    </location>
</feature>
<gene>
    <name evidence="2" type="ORF">SAMN05421833_10822</name>
</gene>
<organism evidence="2 3">
    <name type="scientific">Microbispora rosea</name>
    <dbReference type="NCBI Taxonomy" id="58117"/>
    <lineage>
        <taxon>Bacteria</taxon>
        <taxon>Bacillati</taxon>
        <taxon>Actinomycetota</taxon>
        <taxon>Actinomycetes</taxon>
        <taxon>Streptosporangiales</taxon>
        <taxon>Streptosporangiaceae</taxon>
        <taxon>Microbispora</taxon>
    </lineage>
</organism>
<proteinExistence type="predicted"/>
<name>A0A1N7A4P5_9ACTN</name>
<feature type="signal peptide" evidence="1">
    <location>
        <begin position="1"/>
        <end position="26"/>
    </location>
</feature>
<sequence>MRRSASTVVVAAALAVGGLVANPAYAISAGYTPEGVCGSGFGRVTHDGSRAVKTPSGQVFGRVYLLYNRSTGQNCVVTIKSAYVGTPTRTSAQLMVRLPNGRTAEKIDHLKKYKYYAGPVKLNAKGKCVKYYGTVADTRVDGEIASGGRLTWGNCS</sequence>
<dbReference type="OrthoDB" id="1099523at2"/>
<dbReference type="STRING" id="58117.SAMN05421833_10822"/>
<keyword evidence="3" id="KW-1185">Reference proteome</keyword>
<keyword evidence="1" id="KW-0732">Signal</keyword>
<evidence type="ECO:0008006" key="4">
    <source>
        <dbReference type="Google" id="ProtNLM"/>
    </source>
</evidence>
<protein>
    <recommendedName>
        <fullName evidence="4">Spore-associated protein A</fullName>
    </recommendedName>
</protein>
<dbReference type="AlphaFoldDB" id="A0A1N7A4P5"/>